<keyword evidence="2" id="KW-1185">Reference proteome</keyword>
<dbReference type="Proteomes" id="UP001556118">
    <property type="component" value="Unassembled WGS sequence"/>
</dbReference>
<name>A0ABV3RFB8_9SPHN</name>
<comment type="caution">
    <text evidence="1">The sequence shown here is derived from an EMBL/GenBank/DDBJ whole genome shotgun (WGS) entry which is preliminary data.</text>
</comment>
<organism evidence="1 2">
    <name type="scientific">Novosphingobium rhizovicinum</name>
    <dbReference type="NCBI Taxonomy" id="3228928"/>
    <lineage>
        <taxon>Bacteria</taxon>
        <taxon>Pseudomonadati</taxon>
        <taxon>Pseudomonadota</taxon>
        <taxon>Alphaproteobacteria</taxon>
        <taxon>Sphingomonadales</taxon>
        <taxon>Sphingomonadaceae</taxon>
        <taxon>Novosphingobium</taxon>
    </lineage>
</organism>
<evidence type="ECO:0000313" key="1">
    <source>
        <dbReference type="EMBL" id="MEW9855939.1"/>
    </source>
</evidence>
<dbReference type="EMBL" id="JBFNXR010000048">
    <property type="protein sequence ID" value="MEW9855939.1"/>
    <property type="molecule type" value="Genomic_DNA"/>
</dbReference>
<accession>A0ABV3RFB8</accession>
<evidence type="ECO:0000313" key="2">
    <source>
        <dbReference type="Proteomes" id="UP001556118"/>
    </source>
</evidence>
<dbReference type="RefSeq" id="WP_367774137.1">
    <property type="nucleotide sequence ID" value="NZ_JBFNXR010000048.1"/>
</dbReference>
<sequence>MNRWRILWRVLTGQDAKTLRDHSAVLAEHERRINSLERLHEARAAFRHVAGGGGK</sequence>
<reference evidence="1 2" key="1">
    <citation type="submission" date="2024-06" db="EMBL/GenBank/DDBJ databases">
        <title>Novosphingobium rhizovicinus M1R2S20.</title>
        <authorList>
            <person name="Sun J.-Q."/>
        </authorList>
    </citation>
    <scope>NUCLEOTIDE SEQUENCE [LARGE SCALE GENOMIC DNA]</scope>
    <source>
        <strain evidence="1 2">M1R2S20</strain>
    </source>
</reference>
<gene>
    <name evidence="1" type="ORF">ABUH87_12395</name>
</gene>
<proteinExistence type="predicted"/>
<protein>
    <submittedName>
        <fullName evidence="1">Uncharacterized protein</fullName>
    </submittedName>
</protein>